<reference evidence="2 3" key="1">
    <citation type="submission" date="2019-04" db="EMBL/GenBank/DDBJ databases">
        <title>Draft genome sequence of Rickettsia asiatica Maytaro1284.</title>
        <authorList>
            <person name="Thu M."/>
            <person name="Qiu Y."/>
            <person name="Nakao R."/>
        </authorList>
    </citation>
    <scope>NUCLEOTIDE SEQUENCE [LARGE SCALE GENOMIC DNA]</scope>
    <source>
        <strain evidence="2 3">Maytaro1284</strain>
    </source>
</reference>
<evidence type="ECO:0000256" key="1">
    <source>
        <dbReference type="SAM" id="Phobius"/>
    </source>
</evidence>
<keyword evidence="1" id="KW-0812">Transmembrane</keyword>
<sequence length="50" mass="5695">MYVISSFGLVYLTERLNNLGLLMIVIPIIIGYSLGISHFKKLEVEVGNYY</sequence>
<accession>A0A510G8C5</accession>
<proteinExistence type="predicted"/>
<dbReference type="Proteomes" id="UP000321183">
    <property type="component" value="Chromosome"/>
</dbReference>
<evidence type="ECO:0000313" key="3">
    <source>
        <dbReference type="Proteomes" id="UP000321183"/>
    </source>
</evidence>
<gene>
    <name evidence="2" type="ORF">RAS_10950</name>
</gene>
<organism evidence="2 3">
    <name type="scientific">Rickettsia asiatica</name>
    <dbReference type="NCBI Taxonomy" id="238800"/>
    <lineage>
        <taxon>Bacteria</taxon>
        <taxon>Pseudomonadati</taxon>
        <taxon>Pseudomonadota</taxon>
        <taxon>Alphaproteobacteria</taxon>
        <taxon>Rickettsiales</taxon>
        <taxon>Rickettsiaceae</taxon>
        <taxon>Rickettsieae</taxon>
        <taxon>Rickettsia</taxon>
        <taxon>spotted fever group</taxon>
    </lineage>
</organism>
<keyword evidence="1" id="KW-0472">Membrane</keyword>
<protein>
    <recommendedName>
        <fullName evidence="4">Proline/betaine transporter</fullName>
    </recommendedName>
</protein>
<dbReference type="RefSeq" id="WP_147143163.1">
    <property type="nucleotide sequence ID" value="NZ_AP019563.1"/>
</dbReference>
<dbReference type="KEGG" id="ras:RAS_10950"/>
<name>A0A510G8C5_9RICK</name>
<evidence type="ECO:0000313" key="2">
    <source>
        <dbReference type="EMBL" id="BBJ31986.1"/>
    </source>
</evidence>
<evidence type="ECO:0008006" key="4">
    <source>
        <dbReference type="Google" id="ProtNLM"/>
    </source>
</evidence>
<dbReference type="AlphaFoldDB" id="A0A510G8C5"/>
<keyword evidence="3" id="KW-1185">Reference proteome</keyword>
<keyword evidence="1" id="KW-1133">Transmembrane helix</keyword>
<dbReference type="EMBL" id="AP019563">
    <property type="protein sequence ID" value="BBJ31986.1"/>
    <property type="molecule type" value="Genomic_DNA"/>
</dbReference>
<feature type="transmembrane region" description="Helical" evidence="1">
    <location>
        <begin position="20"/>
        <end position="39"/>
    </location>
</feature>